<organism evidence="11">
    <name type="scientific">Desulfurivibrio alkaliphilus</name>
    <dbReference type="NCBI Taxonomy" id="427923"/>
    <lineage>
        <taxon>Bacteria</taxon>
        <taxon>Pseudomonadati</taxon>
        <taxon>Thermodesulfobacteriota</taxon>
        <taxon>Desulfobulbia</taxon>
        <taxon>Desulfobulbales</taxon>
        <taxon>Desulfobulbaceae</taxon>
        <taxon>Desulfurivibrio</taxon>
    </lineage>
</organism>
<evidence type="ECO:0000256" key="8">
    <source>
        <dbReference type="ARBA" id="ARBA00051934"/>
    </source>
</evidence>
<dbReference type="PANTHER" id="PTHR43144">
    <property type="entry name" value="AMINOTRANSFERASE"/>
    <property type="match status" value="1"/>
</dbReference>
<evidence type="ECO:0000256" key="4">
    <source>
        <dbReference type="ARBA" id="ARBA00018052"/>
    </source>
</evidence>
<evidence type="ECO:0000256" key="7">
    <source>
        <dbReference type="ARBA" id="ARBA00022898"/>
    </source>
</evidence>
<evidence type="ECO:0000256" key="6">
    <source>
        <dbReference type="ARBA" id="ARBA00022679"/>
    </source>
</evidence>
<dbReference type="FunFam" id="3.40.640.10:FF:000099">
    <property type="entry name" value="LL-diaminopimelate aminotransferase, chloroplastic"/>
    <property type="match status" value="1"/>
</dbReference>
<dbReference type="HAMAP" id="MF_01642">
    <property type="entry name" value="DapL_aminotrans_1"/>
    <property type="match status" value="1"/>
</dbReference>
<sequence>MARINDNYLKLKAGYLFPEIGRRIKMFTEANPEAKVIRLGIGDVTRPLAPAVIEAFHRGIDDLTRVETFKGYGPEQGYEWLIDTIIEKSFAPRGVKLKRSEIFISDGSKCDCGNILDIFDLGNKVAIGDPVYPVYNDTNVMVGRTGEADSRGYYDGIVYIPCTAENNFTPPLPTEKVDLIYLCFPNNPTGAVAGKAELQKWVDYALAHEAIILFDAAYEAFITDPAIPHSIYEIEGAERCAIEFRSFSKTAGFTGVRCAFTVVPEALTGKTAQGETVGLNKLWNRRQSTKFNGVSYPVQRAAQAVYSDKGWRQNQEIINYYLENARLIREGLSAAGITCYGGTNAPYIWLRTPDGISSWEFFDKLLNECHVVGTPGSGFGPSGEGYFRLSAFGQRENVEEAVSRIGKNLAR</sequence>
<accession>A0A7C2TFU9</accession>
<dbReference type="GO" id="GO:0009089">
    <property type="term" value="P:lysine biosynthetic process via diaminopimelate"/>
    <property type="evidence" value="ECO:0007669"/>
    <property type="project" value="UniProtKB-UniPathway"/>
</dbReference>
<dbReference type="EC" id="2.6.1.83" evidence="3 9"/>
<dbReference type="GO" id="GO:0030170">
    <property type="term" value="F:pyridoxal phosphate binding"/>
    <property type="evidence" value="ECO:0007669"/>
    <property type="project" value="UniProtKB-UniRule"/>
</dbReference>
<dbReference type="EMBL" id="DSDS01000047">
    <property type="protein sequence ID" value="HET97506.1"/>
    <property type="molecule type" value="Genomic_DNA"/>
</dbReference>
<dbReference type="InterPro" id="IPR019942">
    <property type="entry name" value="DapL/ALD1"/>
</dbReference>
<evidence type="ECO:0000256" key="2">
    <source>
        <dbReference type="ARBA" id="ARBA00004982"/>
    </source>
</evidence>
<keyword evidence="7" id="KW-0663">Pyridoxal phosphate</keyword>
<feature type="domain" description="Aminotransferase class I/classII large" evidence="10">
    <location>
        <begin position="35"/>
        <end position="405"/>
    </location>
</feature>
<evidence type="ECO:0000256" key="9">
    <source>
        <dbReference type="NCBIfam" id="TIGR03542"/>
    </source>
</evidence>
<reference evidence="11" key="1">
    <citation type="journal article" date="2020" name="mSystems">
        <title>Genome- and Community-Level Interaction Insights into Carbon Utilization and Element Cycling Functions of Hydrothermarchaeota in Hydrothermal Sediment.</title>
        <authorList>
            <person name="Zhou Z."/>
            <person name="Liu Y."/>
            <person name="Xu W."/>
            <person name="Pan J."/>
            <person name="Luo Z.H."/>
            <person name="Li M."/>
        </authorList>
    </citation>
    <scope>NUCLEOTIDE SEQUENCE [LARGE SCALE GENOMIC DNA]</scope>
    <source>
        <strain evidence="11">SpSt-1224</strain>
    </source>
</reference>
<dbReference type="Gene3D" id="3.40.640.10">
    <property type="entry name" value="Type I PLP-dependent aspartate aminotransferase-like (Major domain)"/>
    <property type="match status" value="1"/>
</dbReference>
<comment type="catalytic activity">
    <reaction evidence="8">
        <text>(2S,6S)-2,6-diaminopimelate + 2-oxoglutarate = (S)-2,3,4,5-tetrahydrodipicolinate + L-glutamate + H2O + H(+)</text>
        <dbReference type="Rhea" id="RHEA:23988"/>
        <dbReference type="ChEBI" id="CHEBI:15377"/>
        <dbReference type="ChEBI" id="CHEBI:15378"/>
        <dbReference type="ChEBI" id="CHEBI:16810"/>
        <dbReference type="ChEBI" id="CHEBI:16845"/>
        <dbReference type="ChEBI" id="CHEBI:29985"/>
        <dbReference type="ChEBI" id="CHEBI:57609"/>
        <dbReference type="EC" id="2.6.1.83"/>
    </reaction>
</comment>
<evidence type="ECO:0000256" key="5">
    <source>
        <dbReference type="ARBA" id="ARBA00022576"/>
    </source>
</evidence>
<keyword evidence="5 11" id="KW-0032">Aminotransferase</keyword>
<comment type="pathway">
    <text evidence="2">Amino-acid biosynthesis; L-lysine biosynthesis via DAP pathway; LL-2,6-diaminopimelate from (S)-tetrahydrodipicolinate (aminotransferase route): step 1/1.</text>
</comment>
<dbReference type="GO" id="GO:0010285">
    <property type="term" value="F:L,L-diaminopimelate aminotransferase activity"/>
    <property type="evidence" value="ECO:0007669"/>
    <property type="project" value="UniProtKB-EC"/>
</dbReference>
<dbReference type="Proteomes" id="UP000885986">
    <property type="component" value="Unassembled WGS sequence"/>
</dbReference>
<dbReference type="UniPathway" id="UPA00034">
    <property type="reaction ID" value="UER00466"/>
</dbReference>
<proteinExistence type="inferred from homology"/>
<dbReference type="Pfam" id="PF00155">
    <property type="entry name" value="Aminotran_1_2"/>
    <property type="match status" value="1"/>
</dbReference>
<evidence type="ECO:0000256" key="1">
    <source>
        <dbReference type="ARBA" id="ARBA00001933"/>
    </source>
</evidence>
<protein>
    <recommendedName>
        <fullName evidence="4 9">LL-diaminopimelate aminotransferase</fullName>
        <ecNumber evidence="3 9">2.6.1.83</ecNumber>
    </recommendedName>
</protein>
<dbReference type="InterPro" id="IPR015422">
    <property type="entry name" value="PyrdxlP-dep_Trfase_small"/>
</dbReference>
<evidence type="ECO:0000256" key="3">
    <source>
        <dbReference type="ARBA" id="ARBA00013138"/>
    </source>
</evidence>
<dbReference type="AlphaFoldDB" id="A0A7C2TFU9"/>
<comment type="caution">
    <text evidence="11">The sequence shown here is derived from an EMBL/GenBank/DDBJ whole genome shotgun (WGS) entry which is preliminary data.</text>
</comment>
<dbReference type="Gene3D" id="3.90.1150.10">
    <property type="entry name" value="Aspartate Aminotransferase, domain 1"/>
    <property type="match status" value="1"/>
</dbReference>
<dbReference type="InterPro" id="IPR004839">
    <property type="entry name" value="Aminotransferase_I/II_large"/>
</dbReference>
<gene>
    <name evidence="11" type="ORF">ENN98_02145</name>
</gene>
<dbReference type="NCBIfam" id="TIGR03542">
    <property type="entry name" value="DAPAT_plant"/>
    <property type="match status" value="1"/>
</dbReference>
<dbReference type="InterPro" id="IPR015421">
    <property type="entry name" value="PyrdxlP-dep_Trfase_major"/>
</dbReference>
<comment type="cofactor">
    <cofactor evidence="1">
        <name>pyridoxal 5'-phosphate</name>
        <dbReference type="ChEBI" id="CHEBI:597326"/>
    </cofactor>
</comment>
<name>A0A7C2TFU9_9BACT</name>
<evidence type="ECO:0000259" key="10">
    <source>
        <dbReference type="Pfam" id="PF00155"/>
    </source>
</evidence>
<evidence type="ECO:0000313" key="11">
    <source>
        <dbReference type="EMBL" id="HET97506.1"/>
    </source>
</evidence>
<dbReference type="InterPro" id="IPR015424">
    <property type="entry name" value="PyrdxlP-dep_Trfase"/>
</dbReference>
<dbReference type="CDD" id="cd00609">
    <property type="entry name" value="AAT_like"/>
    <property type="match status" value="1"/>
</dbReference>
<dbReference type="SUPFAM" id="SSF53383">
    <property type="entry name" value="PLP-dependent transferases"/>
    <property type="match status" value="1"/>
</dbReference>
<keyword evidence="6 11" id="KW-0808">Transferase</keyword>